<evidence type="ECO:0000313" key="2">
    <source>
        <dbReference type="Proteomes" id="UP001386955"/>
    </source>
</evidence>
<dbReference type="EMBL" id="JAYMYS010000002">
    <property type="protein sequence ID" value="KAK7406746.1"/>
    <property type="molecule type" value="Genomic_DNA"/>
</dbReference>
<dbReference type="Proteomes" id="UP001386955">
    <property type="component" value="Unassembled WGS sequence"/>
</dbReference>
<proteinExistence type="predicted"/>
<accession>A0AAN9XTP7</accession>
<gene>
    <name evidence="1" type="ORF">VNO78_08377</name>
</gene>
<protein>
    <recommendedName>
        <fullName evidence="3">Transposase, Mutator family</fullName>
    </recommendedName>
</protein>
<sequence length="86" mass="10225">MADSTHNAHALKDLEERLSMHTDSRFVELAGSLKQTLTEFMQELLKQMLDEKHRNQHIDCNPRAYRAKVKRGFCVMGLRVLLWLWW</sequence>
<evidence type="ECO:0008006" key="3">
    <source>
        <dbReference type="Google" id="ProtNLM"/>
    </source>
</evidence>
<comment type="caution">
    <text evidence="1">The sequence shown here is derived from an EMBL/GenBank/DDBJ whole genome shotgun (WGS) entry which is preliminary data.</text>
</comment>
<reference evidence="1 2" key="1">
    <citation type="submission" date="2024-01" db="EMBL/GenBank/DDBJ databases">
        <title>The genomes of 5 underutilized Papilionoideae crops provide insights into root nodulation and disease resistanc.</title>
        <authorList>
            <person name="Jiang F."/>
        </authorList>
    </citation>
    <scope>NUCLEOTIDE SEQUENCE [LARGE SCALE GENOMIC DNA]</scope>
    <source>
        <strain evidence="1">DUOXIRENSHENG_FW03</strain>
        <tissue evidence="1">Leaves</tissue>
    </source>
</reference>
<name>A0AAN9XTP7_PSOTE</name>
<evidence type="ECO:0000313" key="1">
    <source>
        <dbReference type="EMBL" id="KAK7406746.1"/>
    </source>
</evidence>
<organism evidence="1 2">
    <name type="scientific">Psophocarpus tetragonolobus</name>
    <name type="common">Winged bean</name>
    <name type="synonym">Dolichos tetragonolobus</name>
    <dbReference type="NCBI Taxonomy" id="3891"/>
    <lineage>
        <taxon>Eukaryota</taxon>
        <taxon>Viridiplantae</taxon>
        <taxon>Streptophyta</taxon>
        <taxon>Embryophyta</taxon>
        <taxon>Tracheophyta</taxon>
        <taxon>Spermatophyta</taxon>
        <taxon>Magnoliopsida</taxon>
        <taxon>eudicotyledons</taxon>
        <taxon>Gunneridae</taxon>
        <taxon>Pentapetalae</taxon>
        <taxon>rosids</taxon>
        <taxon>fabids</taxon>
        <taxon>Fabales</taxon>
        <taxon>Fabaceae</taxon>
        <taxon>Papilionoideae</taxon>
        <taxon>50 kb inversion clade</taxon>
        <taxon>NPAAA clade</taxon>
        <taxon>indigoferoid/millettioid clade</taxon>
        <taxon>Phaseoleae</taxon>
        <taxon>Psophocarpus</taxon>
    </lineage>
</organism>
<dbReference type="AlphaFoldDB" id="A0AAN9XTP7"/>
<keyword evidence="2" id="KW-1185">Reference proteome</keyword>